<keyword evidence="3" id="KW-1185">Reference proteome</keyword>
<evidence type="ECO:0008006" key="4">
    <source>
        <dbReference type="Google" id="ProtNLM"/>
    </source>
</evidence>
<reference evidence="2" key="1">
    <citation type="submission" date="2023-10" db="EMBL/GenBank/DDBJ databases">
        <authorList>
            <person name="Chen Y."/>
            <person name="Shah S."/>
            <person name="Dougan E. K."/>
            <person name="Thang M."/>
            <person name="Chan C."/>
        </authorList>
    </citation>
    <scope>NUCLEOTIDE SEQUENCE [LARGE SCALE GENOMIC DNA]</scope>
</reference>
<evidence type="ECO:0000313" key="2">
    <source>
        <dbReference type="EMBL" id="CAK0828527.1"/>
    </source>
</evidence>
<comment type="caution">
    <text evidence="2">The sequence shown here is derived from an EMBL/GenBank/DDBJ whole genome shotgun (WGS) entry which is preliminary data.</text>
</comment>
<protein>
    <recommendedName>
        <fullName evidence="4">Secreted protein</fullName>
    </recommendedName>
</protein>
<evidence type="ECO:0000256" key="1">
    <source>
        <dbReference type="SAM" id="MobiDB-lite"/>
    </source>
</evidence>
<proteinExistence type="predicted"/>
<dbReference type="EMBL" id="CAUYUJ010010091">
    <property type="protein sequence ID" value="CAK0828527.1"/>
    <property type="molecule type" value="Genomic_DNA"/>
</dbReference>
<feature type="compositionally biased region" description="Low complexity" evidence="1">
    <location>
        <begin position="79"/>
        <end position="89"/>
    </location>
</feature>
<organism evidence="2 3">
    <name type="scientific">Prorocentrum cordatum</name>
    <dbReference type="NCBI Taxonomy" id="2364126"/>
    <lineage>
        <taxon>Eukaryota</taxon>
        <taxon>Sar</taxon>
        <taxon>Alveolata</taxon>
        <taxon>Dinophyceae</taxon>
        <taxon>Prorocentrales</taxon>
        <taxon>Prorocentraceae</taxon>
        <taxon>Prorocentrum</taxon>
    </lineage>
</organism>
<evidence type="ECO:0000313" key="3">
    <source>
        <dbReference type="Proteomes" id="UP001189429"/>
    </source>
</evidence>
<dbReference type="Proteomes" id="UP001189429">
    <property type="component" value="Unassembled WGS sequence"/>
</dbReference>
<accession>A0ABN9S9L7</accession>
<feature type="region of interest" description="Disordered" evidence="1">
    <location>
        <begin position="68"/>
        <end position="89"/>
    </location>
</feature>
<name>A0ABN9S9L7_9DINO</name>
<sequence length="196" mass="21102">MTRMLVDASLMRPMASMTAWSCGAAAPLGIFSKRVNCFFCCIPWTAYASGTAPPSMLRTALAWPPSAHAMAPAARDPRTTPSTPSSVSGPGTVPFGHETSAHVTILRLFVSLSFNTTTLPVCKFSCGSERNTACLATSMSTSRAPNVRSLPVLTDHHATTSRWEAKRRETTSSHTSVSCTVWSILSWFAKHHATLQ</sequence>
<gene>
    <name evidence="2" type="ORF">PCOR1329_LOCUS27724</name>
</gene>